<name>A7E7Z2_SCLS1</name>
<dbReference type="InParanoid" id="A7E7Z2"/>
<dbReference type="KEGG" id="ssl:SS1G_01420"/>
<dbReference type="GeneID" id="5493704"/>
<organism evidence="1 2">
    <name type="scientific">Sclerotinia sclerotiorum (strain ATCC 18683 / 1980 / Ss-1)</name>
    <name type="common">White mold</name>
    <name type="synonym">Whetzelinia sclerotiorum</name>
    <dbReference type="NCBI Taxonomy" id="665079"/>
    <lineage>
        <taxon>Eukaryota</taxon>
        <taxon>Fungi</taxon>
        <taxon>Dikarya</taxon>
        <taxon>Ascomycota</taxon>
        <taxon>Pezizomycotina</taxon>
        <taxon>Leotiomycetes</taxon>
        <taxon>Helotiales</taxon>
        <taxon>Sclerotiniaceae</taxon>
        <taxon>Sclerotinia</taxon>
    </lineage>
</organism>
<protein>
    <submittedName>
        <fullName evidence="1">Uncharacterized protein</fullName>
    </submittedName>
</protein>
<dbReference type="HOGENOM" id="CLU_2924065_0_0_1"/>
<evidence type="ECO:0000313" key="1">
    <source>
        <dbReference type="EMBL" id="EDN96494.1"/>
    </source>
</evidence>
<gene>
    <name evidence="1" type="ORF">SS1G_01420</name>
</gene>
<evidence type="ECO:0000313" key="2">
    <source>
        <dbReference type="Proteomes" id="UP000001312"/>
    </source>
</evidence>
<dbReference type="AlphaFoldDB" id="A7E7Z2"/>
<reference evidence="2" key="1">
    <citation type="journal article" date="2011" name="PLoS Genet.">
        <title>Genomic analysis of the necrotrophic fungal pathogens Sclerotinia sclerotiorum and Botrytis cinerea.</title>
        <authorList>
            <person name="Amselem J."/>
            <person name="Cuomo C.A."/>
            <person name="van Kan J.A."/>
            <person name="Viaud M."/>
            <person name="Benito E.P."/>
            <person name="Couloux A."/>
            <person name="Coutinho P.M."/>
            <person name="de Vries R.P."/>
            <person name="Dyer P.S."/>
            <person name="Fillinger S."/>
            <person name="Fournier E."/>
            <person name="Gout L."/>
            <person name="Hahn M."/>
            <person name="Kohn L."/>
            <person name="Lapalu N."/>
            <person name="Plummer K.M."/>
            <person name="Pradier J.M."/>
            <person name="Quevillon E."/>
            <person name="Sharon A."/>
            <person name="Simon A."/>
            <person name="ten Have A."/>
            <person name="Tudzynski B."/>
            <person name="Tudzynski P."/>
            <person name="Wincker P."/>
            <person name="Andrew M."/>
            <person name="Anthouard V."/>
            <person name="Beever R.E."/>
            <person name="Beffa R."/>
            <person name="Benoit I."/>
            <person name="Bouzid O."/>
            <person name="Brault B."/>
            <person name="Chen Z."/>
            <person name="Choquer M."/>
            <person name="Collemare J."/>
            <person name="Cotton P."/>
            <person name="Danchin E.G."/>
            <person name="Da Silva C."/>
            <person name="Gautier A."/>
            <person name="Giraud C."/>
            <person name="Giraud T."/>
            <person name="Gonzalez C."/>
            <person name="Grossetete S."/>
            <person name="Guldener U."/>
            <person name="Henrissat B."/>
            <person name="Howlett B.J."/>
            <person name="Kodira C."/>
            <person name="Kretschmer M."/>
            <person name="Lappartient A."/>
            <person name="Leroch M."/>
            <person name="Levis C."/>
            <person name="Mauceli E."/>
            <person name="Neuveglise C."/>
            <person name="Oeser B."/>
            <person name="Pearson M."/>
            <person name="Poulain J."/>
            <person name="Poussereau N."/>
            <person name="Quesneville H."/>
            <person name="Rascle C."/>
            <person name="Schumacher J."/>
            <person name="Segurens B."/>
            <person name="Sexton A."/>
            <person name="Silva E."/>
            <person name="Sirven C."/>
            <person name="Soanes D.M."/>
            <person name="Talbot N.J."/>
            <person name="Templeton M."/>
            <person name="Yandava C."/>
            <person name="Yarden O."/>
            <person name="Zeng Q."/>
            <person name="Rollins J.A."/>
            <person name="Lebrun M.H."/>
            <person name="Dickman M."/>
        </authorList>
    </citation>
    <scope>NUCLEOTIDE SEQUENCE [LARGE SCALE GENOMIC DNA]</scope>
    <source>
        <strain evidence="2">ATCC 18683 / 1980 / Ss-1</strain>
    </source>
</reference>
<sequence>MAGLKNLILDDLCLASSMAKADVGILKFTRDSRRKMPTGFWDTTMPIPNPDLTCSRIWSGL</sequence>
<dbReference type="EMBL" id="CH476622">
    <property type="protein sequence ID" value="EDN96494.1"/>
    <property type="molecule type" value="Genomic_DNA"/>
</dbReference>
<dbReference type="Proteomes" id="UP000001312">
    <property type="component" value="Unassembled WGS sequence"/>
</dbReference>
<accession>A7E7Z2</accession>
<proteinExistence type="predicted"/>
<keyword evidence="2" id="KW-1185">Reference proteome</keyword>
<dbReference type="RefSeq" id="XP_001597226.1">
    <property type="nucleotide sequence ID" value="XM_001597176.1"/>
</dbReference>